<dbReference type="InterPro" id="IPR056055">
    <property type="entry name" value="DUF7638"/>
</dbReference>
<dbReference type="STRING" id="1131935.PDENDC454_00515"/>
<keyword evidence="4" id="KW-1185">Reference proteome</keyword>
<dbReference type="Proteomes" id="UP000003900">
    <property type="component" value="Unassembled WGS sequence"/>
</dbReference>
<dbReference type="RefSeq" id="WP_006674615.1">
    <property type="nucleotide sequence ID" value="NZ_AHKH01000001.1"/>
</dbReference>
<dbReference type="AlphaFoldDB" id="H3S9A3"/>
<gene>
    <name evidence="3" type="ORF">PDENDC454_00515</name>
</gene>
<dbReference type="Pfam" id="PF24644">
    <property type="entry name" value="DUF7638"/>
    <property type="match status" value="2"/>
</dbReference>
<evidence type="ECO:0000259" key="1">
    <source>
        <dbReference type="Pfam" id="PF24644"/>
    </source>
</evidence>
<sequence length="307" mass="35844">MQKIRRTKVIEGTVVPGIINNGGHYFYIDVDVYEDGMVNCWELVDLRGLRDKIHSNWLSPSIPAGEHLSVHGLGSYTVESANWLFNNETYFRHIESKVKTLNPEWENIYTITAREKKLCEERRIAHSPTATNFYVAQELFYDTIEGNGFSVFMKEGDKNCLVNLVIYKDGVVVRYDASHEQAYQAEEVKALFEEGTFFTSFEAPTAVLIPDLGEVVFSRSLYSTKIEDKYTELLDMQKKLRGEQSSLEACREAYFMYLEHPSEFTRANLKEKYELVPEHERMFLGDMDTKDWDYQRIIYRPNEKREV</sequence>
<feature type="domain" description="DUF7639" evidence="2">
    <location>
        <begin position="246"/>
        <end position="303"/>
    </location>
</feature>
<dbReference type="Pfam" id="PF24645">
    <property type="entry name" value="DUF7639"/>
    <property type="match status" value="1"/>
</dbReference>
<comment type="caution">
    <text evidence="3">The sequence shown here is derived from an EMBL/GenBank/DDBJ whole genome shotgun (WGS) entry which is preliminary data.</text>
</comment>
<evidence type="ECO:0000313" key="4">
    <source>
        <dbReference type="Proteomes" id="UP000003900"/>
    </source>
</evidence>
<dbReference type="InterPro" id="IPR056056">
    <property type="entry name" value="DUF7639"/>
</dbReference>
<dbReference type="OrthoDB" id="643483at2"/>
<reference evidence="3 4" key="1">
    <citation type="journal article" date="2012" name="J. Bacteriol.">
        <title>Genome Sequence of the Pattern-Forming Social Bacterium Paenibacillus dendritiformis C454 Chiral Morphotype.</title>
        <authorList>
            <person name="Sirota-Madi A."/>
            <person name="Olender T."/>
            <person name="Helman Y."/>
            <person name="Brainis I."/>
            <person name="Finkelshtein A."/>
            <person name="Roth D."/>
            <person name="Hagai E."/>
            <person name="Leshkowitz D."/>
            <person name="Brodsky L."/>
            <person name="Galatenko V."/>
            <person name="Nikolaev V."/>
            <person name="Gutnick D.L."/>
            <person name="Lancet D."/>
            <person name="Ben-Jacob E."/>
        </authorList>
    </citation>
    <scope>NUCLEOTIDE SEQUENCE [LARGE SCALE GENOMIC DNA]</scope>
    <source>
        <strain evidence="3 4">C454</strain>
    </source>
</reference>
<accession>H3S9A3</accession>
<organism evidence="3 4">
    <name type="scientific">Paenibacillus dendritiformis C454</name>
    <dbReference type="NCBI Taxonomy" id="1131935"/>
    <lineage>
        <taxon>Bacteria</taxon>
        <taxon>Bacillati</taxon>
        <taxon>Bacillota</taxon>
        <taxon>Bacilli</taxon>
        <taxon>Bacillales</taxon>
        <taxon>Paenibacillaceae</taxon>
        <taxon>Paenibacillus</taxon>
    </lineage>
</organism>
<feature type="domain" description="DUF7638" evidence="1">
    <location>
        <begin position="137"/>
        <end position="243"/>
    </location>
</feature>
<evidence type="ECO:0000259" key="2">
    <source>
        <dbReference type="Pfam" id="PF24645"/>
    </source>
</evidence>
<dbReference type="PATRIC" id="fig|1131935.3.peg.105"/>
<feature type="domain" description="DUF7638" evidence="1">
    <location>
        <begin position="3"/>
        <end position="104"/>
    </location>
</feature>
<proteinExistence type="predicted"/>
<dbReference type="EMBL" id="AHKH01000001">
    <property type="protein sequence ID" value="EHQ64351.1"/>
    <property type="molecule type" value="Genomic_DNA"/>
</dbReference>
<name>H3S9A3_9BACL</name>
<evidence type="ECO:0000313" key="3">
    <source>
        <dbReference type="EMBL" id="EHQ64351.1"/>
    </source>
</evidence>
<protein>
    <submittedName>
        <fullName evidence="3">Uncharacterized protein</fullName>
    </submittedName>
</protein>